<protein>
    <submittedName>
        <fullName evidence="2">Contractile injection system tape measure protein</fullName>
    </submittedName>
</protein>
<sequence>MKEVQTHIIKSQRYELILDNASEAYAYQSKISRLQEYGINRILQKVMDKYNSSEYLDQFDEVFLDIGTISVAGFEIGLEQRIEEALTDFFRNNSYENGTLKIGKRKQLYHKHIEQFEFFLKNGYVKWNASMSSKPIEIFKTLLQNNKKELVDLLKNLGQKETVRKRLITQLEDPFLEQIVVAAAGEEAVYINEYRRYIVKHQHDYKIIEVDSGSYRNAIWEITLAYIFTEVRSYSNQKSFLQYLIRKIAQKYRLTYKSLLHAIVLGIKSRQNKEGVIIDFEKLLVTLEKEEDEKSKNIFNDDLKKNGTVEFTKLLDYYLKYNSLPANNTLMSYNVLCEAIRINSTQNSKTFYTFFDQHIKNRTNIEQWVKRFPDHILKDIITKSPNKIFITCTLFFKQISDVANRLQVRSSTLEMAQKSLGKIALYAYSTIANSSINDITAFLYEITKHVVIDKEFIRILKRFESKKSVAQYTAIRSFINEVELIQTNENLKTTALEIESPLSELSKKIYSNYNKNNVFALIDFQKQLQHINCKKGVLQLALLLLKICSSTQQYSKHEITDWVIERHKELLQSKEQNNKVIIQLLQIIEMLSIDKKVCEGIKEAIKTTGKSKNEPVKLQEKTVLNEVSNAIIYTFIGEVYEQFYKRTTQNLKESIEALVVKFCKKHNISKTVLLSRLQEQISNRIDYKILKRILDDKLFYKSTDNDEISERYKSDVVQYFCVHGKLPWWGKSKSLKELQEYFRQTVTSFPDSFKVWFVNAKNQQAIIQLLDDASYEMIIKHVNPSVNGSVIRIKALIDDLLDKKISGIRSVPSDYKNKIKHLILNYTYRNPVLNIAALTNYLIENIVSAFAMNVSDIKVLLQEKLYDEKTNTGLIKDVKMWLDEEVKPMSKTSKLLTQVEQLIDDKKDWKHVVDTASKKDVLPMLKKICVKAPEALLFNLKYASFRKRLIKKLNNTSHIEFIQYFMVKSELLRFLDVITLLEKCRLQLSGSEYQSLWYHFIDLTLLKIAIDSPVQWSAKDWSMILYKSIELLPDKITSIEFYPETKKVSEDITNVIYEVEELIENKKEEAVENIEEMEATEEEVIGDSIYISNSGIVILGPYIAMLFERLGLLENGVFKDDYSIQKAIYILQYAATGKDEVEEQNLILNKIICGMPIHDTVEQHIPITPNEKEVVESLLKAVITSWSILGNTSIEGLRETFLCREGSISIEEDSYILRVEEKTFDMLLDQIPWGIGKLKLSWMQKLIDVIWRN</sequence>
<comment type="caution">
    <text evidence="2">The sequence shown here is derived from an EMBL/GenBank/DDBJ whole genome shotgun (WGS) entry which is preliminary data.</text>
</comment>
<organism evidence="2 3">
    <name type="scientific">Flavivirga aquimarina</name>
    <dbReference type="NCBI Taxonomy" id="2027862"/>
    <lineage>
        <taxon>Bacteria</taxon>
        <taxon>Pseudomonadati</taxon>
        <taxon>Bacteroidota</taxon>
        <taxon>Flavobacteriia</taxon>
        <taxon>Flavobacteriales</taxon>
        <taxon>Flavobacteriaceae</taxon>
        <taxon>Flavivirga</taxon>
    </lineage>
</organism>
<proteinExistence type="predicted"/>
<reference evidence="2" key="1">
    <citation type="submission" date="2023-07" db="EMBL/GenBank/DDBJ databases">
        <title>Two novel species in the genus Flavivirga.</title>
        <authorList>
            <person name="Kwon K."/>
        </authorList>
    </citation>
    <scope>NUCLEOTIDE SEQUENCE</scope>
    <source>
        <strain evidence="2">KCTC 52353</strain>
    </source>
</reference>
<feature type="coiled-coil region" evidence="1">
    <location>
        <begin position="1060"/>
        <end position="1087"/>
    </location>
</feature>
<accession>A0ABT8W762</accession>
<dbReference type="EMBL" id="JAUOEK010000056">
    <property type="protein sequence ID" value="MDO5968968.1"/>
    <property type="molecule type" value="Genomic_DNA"/>
</dbReference>
<evidence type="ECO:0000256" key="1">
    <source>
        <dbReference type="SAM" id="Coils"/>
    </source>
</evidence>
<dbReference type="InterPro" id="IPR045538">
    <property type="entry name" value="CIS_TMP"/>
</dbReference>
<name>A0ABT8W762_9FLAO</name>
<dbReference type="Proteomes" id="UP001176883">
    <property type="component" value="Unassembled WGS sequence"/>
</dbReference>
<evidence type="ECO:0000313" key="2">
    <source>
        <dbReference type="EMBL" id="MDO5968968.1"/>
    </source>
</evidence>
<keyword evidence="3" id="KW-1185">Reference proteome</keyword>
<gene>
    <name evidence="2" type="ORF">Q4Q35_04035</name>
</gene>
<dbReference type="Pfam" id="PF19268">
    <property type="entry name" value="CIS_TMP"/>
    <property type="match status" value="2"/>
</dbReference>
<evidence type="ECO:0000313" key="3">
    <source>
        <dbReference type="Proteomes" id="UP001176883"/>
    </source>
</evidence>
<keyword evidence="1" id="KW-0175">Coiled coil</keyword>
<dbReference type="RefSeq" id="WP_303276653.1">
    <property type="nucleotide sequence ID" value="NZ_JAUOEK010000056.1"/>
</dbReference>